<feature type="domain" description="Ricin B lectin" evidence="2">
    <location>
        <begin position="125"/>
        <end position="188"/>
    </location>
</feature>
<dbReference type="Proteomes" id="UP000054537">
    <property type="component" value="Unassembled WGS sequence"/>
</dbReference>
<keyword evidence="4" id="KW-1185">Reference proteome</keyword>
<reference evidence="3 4" key="1">
    <citation type="submission" date="2014-10" db="EMBL/GenBank/DDBJ databases">
        <title>Draft genome sequence of Actinoplanes utahensis NRRL 12052.</title>
        <authorList>
            <person name="Velasco-Bucheli B."/>
            <person name="del Cerro C."/>
            <person name="Hormigo D."/>
            <person name="Garcia J.L."/>
            <person name="Acebal C."/>
            <person name="Arroyo M."/>
            <person name="de la Mata I."/>
        </authorList>
    </citation>
    <scope>NUCLEOTIDE SEQUENCE [LARGE SCALE GENOMIC DNA]</scope>
    <source>
        <strain evidence="3 4">NRRL 12052</strain>
    </source>
</reference>
<name>A0A0A6UIX4_ACTUT</name>
<dbReference type="EMBL" id="JRTT01000032">
    <property type="protein sequence ID" value="KHD75028.1"/>
    <property type="molecule type" value="Genomic_DNA"/>
</dbReference>
<dbReference type="AlphaFoldDB" id="A0A0A6UIX4"/>
<gene>
    <name evidence="3" type="ORF">MB27_24945</name>
</gene>
<dbReference type="InterPro" id="IPR035992">
    <property type="entry name" value="Ricin_B-like_lectins"/>
</dbReference>
<dbReference type="InterPro" id="IPR000772">
    <property type="entry name" value="Ricin_B_lectin"/>
</dbReference>
<dbReference type="Pfam" id="PF00652">
    <property type="entry name" value="Ricin_B_lectin"/>
    <property type="match status" value="1"/>
</dbReference>
<evidence type="ECO:0000313" key="3">
    <source>
        <dbReference type="EMBL" id="KHD75028.1"/>
    </source>
</evidence>
<evidence type="ECO:0000313" key="4">
    <source>
        <dbReference type="Proteomes" id="UP000054537"/>
    </source>
</evidence>
<feature type="signal peptide" evidence="1">
    <location>
        <begin position="1"/>
        <end position="26"/>
    </location>
</feature>
<dbReference type="PROSITE" id="PS50231">
    <property type="entry name" value="RICIN_B_LECTIN"/>
    <property type="match status" value="1"/>
</dbReference>
<dbReference type="OrthoDB" id="3296510at2"/>
<comment type="caution">
    <text evidence="3">The sequence shown here is derived from an EMBL/GenBank/DDBJ whole genome shotgun (WGS) entry which is preliminary data.</text>
</comment>
<keyword evidence="1" id="KW-0732">Signal</keyword>
<protein>
    <recommendedName>
        <fullName evidence="2">Ricin B lectin domain-containing protein</fullName>
    </recommendedName>
</protein>
<dbReference type="SUPFAM" id="SSF50370">
    <property type="entry name" value="Ricin B-like lectins"/>
    <property type="match status" value="1"/>
</dbReference>
<dbReference type="STRING" id="1869.MB27_24945"/>
<proteinExistence type="predicted"/>
<sequence>MFLRGVLLPMLSAAGLLGAPATPVAAVPGPPPLHQGWIITEQTPYRCLTGGPVGTILHTAACDRASKAQDFYQTSDGHFTQNGNCVQAVDTVAALKAPAVTKKPAAVTKKPAGTGKPKPAQVKVMTDSGASVRVVTCTYKGDQNWWYTTTLQAGDRKGRCLTEVSVDGATGHGTVRLQECTGKSNQQWRSLNPW</sequence>
<evidence type="ECO:0000256" key="1">
    <source>
        <dbReference type="SAM" id="SignalP"/>
    </source>
</evidence>
<feature type="chain" id="PRO_5002021732" description="Ricin B lectin domain-containing protein" evidence="1">
    <location>
        <begin position="27"/>
        <end position="194"/>
    </location>
</feature>
<dbReference type="CDD" id="cd00161">
    <property type="entry name" value="beta-trefoil_Ricin-like"/>
    <property type="match status" value="1"/>
</dbReference>
<organism evidence="3 4">
    <name type="scientific">Actinoplanes utahensis</name>
    <dbReference type="NCBI Taxonomy" id="1869"/>
    <lineage>
        <taxon>Bacteria</taxon>
        <taxon>Bacillati</taxon>
        <taxon>Actinomycetota</taxon>
        <taxon>Actinomycetes</taxon>
        <taxon>Micromonosporales</taxon>
        <taxon>Micromonosporaceae</taxon>
        <taxon>Actinoplanes</taxon>
    </lineage>
</organism>
<accession>A0A0A6UIX4</accession>
<dbReference type="RefSeq" id="WP_083999436.1">
    <property type="nucleotide sequence ID" value="NZ_BAABKU010000002.1"/>
</dbReference>
<evidence type="ECO:0000259" key="2">
    <source>
        <dbReference type="Pfam" id="PF00652"/>
    </source>
</evidence>
<dbReference type="Gene3D" id="2.80.10.50">
    <property type="match status" value="1"/>
</dbReference>